<comment type="caution">
    <text evidence="2">The sequence shown here is derived from an EMBL/GenBank/DDBJ whole genome shotgun (WGS) entry which is preliminary data.</text>
</comment>
<dbReference type="AlphaFoldDB" id="A0A2M8PBQ6"/>
<evidence type="ECO:0000313" key="2">
    <source>
        <dbReference type="EMBL" id="PJF34984.1"/>
    </source>
</evidence>
<protein>
    <recommendedName>
        <fullName evidence="1">Peptidase MA-like domain-containing protein</fullName>
    </recommendedName>
</protein>
<proteinExistence type="predicted"/>
<dbReference type="Pfam" id="PF13485">
    <property type="entry name" value="Peptidase_MA_2"/>
    <property type="match status" value="1"/>
</dbReference>
<accession>A0A2M8PBQ6</accession>
<sequence length="205" mass="23236">MAIGSITLGWLDEARPASIVNCDAACQAQVAAERRRWFFNQLIPHELAHAFLNYWMGSRTSAIPIWFNEGQAVNNELEGLEEAIDRVRTLAQSGQLERLAVMDARTIIGRNDLPRVRDWYAQAASLVAFLYQRWGLESLGAIIRLVKEGKTFEAALRSVTGLSLDAYEIAWREWLGLREIPPTFVPTPTLFFFPTPTHEPTPRRP</sequence>
<gene>
    <name evidence="2" type="ORF">CUN49_12905</name>
</gene>
<evidence type="ECO:0000313" key="3">
    <source>
        <dbReference type="Proteomes" id="UP000229681"/>
    </source>
</evidence>
<organism evidence="2 3">
    <name type="scientific">Candidatus Thermofonsia Clade 1 bacterium</name>
    <dbReference type="NCBI Taxonomy" id="2364210"/>
    <lineage>
        <taxon>Bacteria</taxon>
        <taxon>Bacillati</taxon>
        <taxon>Chloroflexota</taxon>
        <taxon>Candidatus Thermofontia</taxon>
        <taxon>Candidatus Thermofonsia Clade 1</taxon>
    </lineage>
</organism>
<evidence type="ECO:0000259" key="1">
    <source>
        <dbReference type="Pfam" id="PF13485"/>
    </source>
</evidence>
<feature type="domain" description="Peptidase MA-like" evidence="1">
    <location>
        <begin position="41"/>
        <end position="175"/>
    </location>
</feature>
<name>A0A2M8PBQ6_9CHLR</name>
<dbReference type="EMBL" id="PGTM01000230">
    <property type="protein sequence ID" value="PJF34984.1"/>
    <property type="molecule type" value="Genomic_DNA"/>
</dbReference>
<dbReference type="InterPro" id="IPR039568">
    <property type="entry name" value="Peptidase_MA-like_dom"/>
</dbReference>
<reference evidence="2 3" key="1">
    <citation type="submission" date="2017-11" db="EMBL/GenBank/DDBJ databases">
        <title>Evolution of Phototrophy in the Chloroflexi Phylum Driven by Horizontal Gene Transfer.</title>
        <authorList>
            <person name="Ward L.M."/>
            <person name="Hemp J."/>
            <person name="Shih P.M."/>
            <person name="Mcglynn S.E."/>
            <person name="Fischer W."/>
        </authorList>
    </citation>
    <scope>NUCLEOTIDE SEQUENCE [LARGE SCALE GENOMIC DNA]</scope>
    <source>
        <strain evidence="2">JP3_13</strain>
    </source>
</reference>
<dbReference type="Proteomes" id="UP000229681">
    <property type="component" value="Unassembled WGS sequence"/>
</dbReference>